<protein>
    <submittedName>
        <fullName evidence="2">Uncharacterized protein</fullName>
    </submittedName>
</protein>
<dbReference type="EMBL" id="JAYFUH010000248">
    <property type="protein sequence ID" value="MEA5668473.1"/>
    <property type="molecule type" value="Genomic_DNA"/>
</dbReference>
<dbReference type="RefSeq" id="WP_323439107.1">
    <property type="nucleotide sequence ID" value="NZ_JAYFUH010000248.1"/>
</dbReference>
<sequence>MTSRDRTPGTTTSSGASDQDKANTPDKHRNDKARWKDHDMPDADHTAHPEDYERLPVAPPRQR</sequence>
<feature type="compositionally biased region" description="Polar residues" evidence="1">
    <location>
        <begin position="8"/>
        <end position="17"/>
    </location>
</feature>
<accession>A0ABU5V540</accession>
<keyword evidence="3" id="KW-1185">Reference proteome</keyword>
<gene>
    <name evidence="2" type="ORF">VA603_13070</name>
</gene>
<feature type="region of interest" description="Disordered" evidence="1">
    <location>
        <begin position="1"/>
        <end position="63"/>
    </location>
</feature>
<evidence type="ECO:0000313" key="2">
    <source>
        <dbReference type="EMBL" id="MEA5668473.1"/>
    </source>
</evidence>
<proteinExistence type="predicted"/>
<name>A0ABU5V540_9GAMM</name>
<feature type="compositionally biased region" description="Basic and acidic residues" evidence="1">
    <location>
        <begin position="18"/>
        <end position="54"/>
    </location>
</feature>
<comment type="caution">
    <text evidence="2">The sequence shown here is derived from an EMBL/GenBank/DDBJ whole genome shotgun (WGS) entry which is preliminary data.</text>
</comment>
<reference evidence="2 3" key="1">
    <citation type="submission" date="2023-12" db="EMBL/GenBank/DDBJ databases">
        <title>Stenotrophomonas guangdongensis sp. nov., isolated from wilted pepper plants (Capsicum annuum).</title>
        <authorList>
            <person name="Qiu M."/>
            <person name="Li Y."/>
            <person name="Liu Q."/>
            <person name="Zhang X."/>
            <person name="Huang Y."/>
            <person name="Guo R."/>
            <person name="Hu M."/>
            <person name="Zhou J."/>
            <person name="Zhou X."/>
        </authorList>
    </citation>
    <scope>NUCLEOTIDE SEQUENCE [LARGE SCALE GENOMIC DNA]</scope>
    <source>
        <strain evidence="2 3">MH1</strain>
    </source>
</reference>
<dbReference type="Proteomes" id="UP001301653">
    <property type="component" value="Unassembled WGS sequence"/>
</dbReference>
<evidence type="ECO:0000256" key="1">
    <source>
        <dbReference type="SAM" id="MobiDB-lite"/>
    </source>
</evidence>
<evidence type="ECO:0000313" key="3">
    <source>
        <dbReference type="Proteomes" id="UP001301653"/>
    </source>
</evidence>
<organism evidence="2 3">
    <name type="scientific">Stenotrophomonas capsici</name>
    <dbReference type="NCBI Taxonomy" id="3110230"/>
    <lineage>
        <taxon>Bacteria</taxon>
        <taxon>Pseudomonadati</taxon>
        <taxon>Pseudomonadota</taxon>
        <taxon>Gammaproteobacteria</taxon>
        <taxon>Lysobacterales</taxon>
        <taxon>Lysobacteraceae</taxon>
        <taxon>Stenotrophomonas</taxon>
    </lineage>
</organism>